<dbReference type="AlphaFoldDB" id="A0AAV7LGT4"/>
<dbReference type="EMBL" id="JANPWB010000015">
    <property type="protein sequence ID" value="KAJ1088563.1"/>
    <property type="molecule type" value="Genomic_DNA"/>
</dbReference>
<sequence>MYCLYWGAEPRWRPGETLESALLSDSPKKNLRGAPGAPLPHLLWRDLSCGSFSPQCRLRDRWAARAGLDEALEPGREVGARS</sequence>
<evidence type="ECO:0000313" key="1">
    <source>
        <dbReference type="EMBL" id="KAJ1088563.1"/>
    </source>
</evidence>
<keyword evidence="2" id="KW-1185">Reference proteome</keyword>
<accession>A0AAV7LGT4</accession>
<comment type="caution">
    <text evidence="1">The sequence shown here is derived from an EMBL/GenBank/DDBJ whole genome shotgun (WGS) entry which is preliminary data.</text>
</comment>
<name>A0AAV7LGT4_PLEWA</name>
<organism evidence="1 2">
    <name type="scientific">Pleurodeles waltl</name>
    <name type="common">Iberian ribbed newt</name>
    <dbReference type="NCBI Taxonomy" id="8319"/>
    <lineage>
        <taxon>Eukaryota</taxon>
        <taxon>Metazoa</taxon>
        <taxon>Chordata</taxon>
        <taxon>Craniata</taxon>
        <taxon>Vertebrata</taxon>
        <taxon>Euteleostomi</taxon>
        <taxon>Amphibia</taxon>
        <taxon>Batrachia</taxon>
        <taxon>Caudata</taxon>
        <taxon>Salamandroidea</taxon>
        <taxon>Salamandridae</taxon>
        <taxon>Pleurodelinae</taxon>
        <taxon>Pleurodeles</taxon>
    </lineage>
</organism>
<dbReference type="Proteomes" id="UP001066276">
    <property type="component" value="Chromosome 11"/>
</dbReference>
<proteinExistence type="predicted"/>
<protein>
    <submittedName>
        <fullName evidence="1">Uncharacterized protein</fullName>
    </submittedName>
</protein>
<evidence type="ECO:0000313" key="2">
    <source>
        <dbReference type="Proteomes" id="UP001066276"/>
    </source>
</evidence>
<reference evidence="1" key="1">
    <citation type="journal article" date="2022" name="bioRxiv">
        <title>Sequencing and chromosome-scale assembly of the giantPleurodeles waltlgenome.</title>
        <authorList>
            <person name="Brown T."/>
            <person name="Elewa A."/>
            <person name="Iarovenko S."/>
            <person name="Subramanian E."/>
            <person name="Araus A.J."/>
            <person name="Petzold A."/>
            <person name="Susuki M."/>
            <person name="Suzuki K.-i.T."/>
            <person name="Hayashi T."/>
            <person name="Toyoda A."/>
            <person name="Oliveira C."/>
            <person name="Osipova E."/>
            <person name="Leigh N.D."/>
            <person name="Simon A."/>
            <person name="Yun M.H."/>
        </authorList>
    </citation>
    <scope>NUCLEOTIDE SEQUENCE</scope>
    <source>
        <strain evidence="1">20211129_DDA</strain>
        <tissue evidence="1">Liver</tissue>
    </source>
</reference>
<gene>
    <name evidence="1" type="ORF">NDU88_001720</name>
</gene>